<accession>A0A061B4A2</accession>
<evidence type="ECO:0000256" key="1">
    <source>
        <dbReference type="SAM" id="MobiDB-lite"/>
    </source>
</evidence>
<feature type="compositionally biased region" description="Basic and acidic residues" evidence="1">
    <location>
        <begin position="55"/>
        <end position="66"/>
    </location>
</feature>
<gene>
    <name evidence="2" type="ORF">RHTO0S_10e00122g</name>
</gene>
<feature type="compositionally biased region" description="Low complexity" evidence="1">
    <location>
        <begin position="236"/>
        <end position="256"/>
    </location>
</feature>
<proteinExistence type="predicted"/>
<evidence type="ECO:0000313" key="2">
    <source>
        <dbReference type="EMBL" id="CDR44770.1"/>
    </source>
</evidence>
<sequence>MAPPHPPSSSSASKGPPPQRRNGVLSDASNTPRQSNTPASVGTPRQSASNALKRGRVEEVDGTVDRWGRKRVFGERDWVSKEQHELETKRAQFVAAIRRKTEEEAALQRAGQGRGDEAAKIRSERGRLKEELKGIEAQISRLDGGSETSASDEEESNIGRSAARSSSADAAAPQAATARNRNQLPVGGSSSNSDTRTAPQATATQQAPNTTVQQVAQSTSRPRCDTPPPPPPSQTANPAHNAPNAQPAGPQASGASLSPTSPNQENLAAVASQWLPLQSLVDEIAHKAYTLPLKKTLKLDGLVHNGCFKAEDKERIIKLVVHLLEEVSRGAQAKEALAALGLKPANEIKTVKHIFFAVQQD</sequence>
<name>A0A061B4A2_RHOTO</name>
<feature type="compositionally biased region" description="Basic and acidic residues" evidence="1">
    <location>
        <begin position="114"/>
        <end position="134"/>
    </location>
</feature>
<protein>
    <submittedName>
        <fullName evidence="2">RHTO0S10e00122g1_1</fullName>
    </submittedName>
</protein>
<feature type="region of interest" description="Disordered" evidence="1">
    <location>
        <begin position="1"/>
        <end position="66"/>
    </location>
</feature>
<feature type="region of interest" description="Disordered" evidence="1">
    <location>
        <begin position="105"/>
        <end position="264"/>
    </location>
</feature>
<dbReference type="AlphaFoldDB" id="A0A061B4A2"/>
<dbReference type="EMBL" id="LK052945">
    <property type="protein sequence ID" value="CDR44770.1"/>
    <property type="molecule type" value="Genomic_DNA"/>
</dbReference>
<organism evidence="2">
    <name type="scientific">Rhodotorula toruloides</name>
    <name type="common">Yeast</name>
    <name type="synonym">Rhodosporidium toruloides</name>
    <dbReference type="NCBI Taxonomy" id="5286"/>
    <lineage>
        <taxon>Eukaryota</taxon>
        <taxon>Fungi</taxon>
        <taxon>Dikarya</taxon>
        <taxon>Basidiomycota</taxon>
        <taxon>Pucciniomycotina</taxon>
        <taxon>Microbotryomycetes</taxon>
        <taxon>Sporidiobolales</taxon>
        <taxon>Sporidiobolaceae</taxon>
        <taxon>Rhodotorula</taxon>
    </lineage>
</organism>
<feature type="compositionally biased region" description="Low complexity" evidence="1">
    <location>
        <begin position="197"/>
        <end position="217"/>
    </location>
</feature>
<feature type="compositionally biased region" description="Low complexity" evidence="1">
    <location>
        <begin position="160"/>
        <end position="181"/>
    </location>
</feature>
<feature type="compositionally biased region" description="Polar residues" evidence="1">
    <location>
        <begin position="27"/>
        <end position="50"/>
    </location>
</feature>
<reference evidence="2" key="1">
    <citation type="journal article" date="2014" name="Genome Announc.">
        <title>Draft genome sequence of Rhodosporidium toruloides CECT1137, an oleaginous yeast of biotechnological interest.</title>
        <authorList>
            <person name="Morin N."/>
            <person name="Calcas X."/>
            <person name="Devillers H."/>
            <person name="Durrens P."/>
            <person name="Sherman D.J."/>
            <person name="Nicaud J.-M."/>
            <person name="Neuveglise C."/>
        </authorList>
    </citation>
    <scope>NUCLEOTIDE SEQUENCE</scope>
    <source>
        <strain evidence="2">CECT1137</strain>
    </source>
</reference>